<feature type="domain" description="Host cell factor Kelch-repeats" evidence="9">
    <location>
        <begin position="78"/>
        <end position="424"/>
    </location>
</feature>
<feature type="region of interest" description="Disordered" evidence="8">
    <location>
        <begin position="608"/>
        <end position="688"/>
    </location>
</feature>
<protein>
    <recommendedName>
        <fullName evidence="9">Host cell factor Kelch-repeats domain-containing protein</fullName>
    </recommendedName>
</protein>
<reference evidence="10" key="1">
    <citation type="submission" date="2023-06" db="EMBL/GenBank/DDBJ databases">
        <authorList>
            <person name="Delattre M."/>
        </authorList>
    </citation>
    <scope>NUCLEOTIDE SEQUENCE</scope>
    <source>
        <strain evidence="10">AF72</strain>
    </source>
</reference>
<gene>
    <name evidence="10" type="ORF">MSPICULIGERA_LOCUS17688</name>
</gene>
<keyword evidence="4" id="KW-0677">Repeat</keyword>
<dbReference type="GO" id="GO:0035097">
    <property type="term" value="C:histone methyltransferase complex"/>
    <property type="evidence" value="ECO:0007669"/>
    <property type="project" value="TreeGrafter"/>
</dbReference>
<evidence type="ECO:0000256" key="7">
    <source>
        <dbReference type="ARBA" id="ARBA00023306"/>
    </source>
</evidence>
<dbReference type="AlphaFoldDB" id="A0AA36D1S6"/>
<dbReference type="EMBL" id="CATQJA010002657">
    <property type="protein sequence ID" value="CAJ0579472.1"/>
    <property type="molecule type" value="Genomic_DNA"/>
</dbReference>
<evidence type="ECO:0000259" key="9">
    <source>
        <dbReference type="Pfam" id="PF13854"/>
    </source>
</evidence>
<dbReference type="Gene3D" id="2.120.10.80">
    <property type="entry name" value="Kelch-type beta propeller"/>
    <property type="match status" value="1"/>
</dbReference>
<keyword evidence="3" id="KW-0597">Phosphoprotein</keyword>
<feature type="compositionally biased region" description="Polar residues" evidence="8">
    <location>
        <begin position="615"/>
        <end position="629"/>
    </location>
</feature>
<keyword evidence="11" id="KW-1185">Reference proteome</keyword>
<evidence type="ECO:0000256" key="8">
    <source>
        <dbReference type="SAM" id="MobiDB-lite"/>
    </source>
</evidence>
<dbReference type="GO" id="GO:0003713">
    <property type="term" value="F:transcription coactivator activity"/>
    <property type="evidence" value="ECO:0007669"/>
    <property type="project" value="TreeGrafter"/>
</dbReference>
<organism evidence="10 11">
    <name type="scientific">Mesorhabditis spiculigera</name>
    <dbReference type="NCBI Taxonomy" id="96644"/>
    <lineage>
        <taxon>Eukaryota</taxon>
        <taxon>Metazoa</taxon>
        <taxon>Ecdysozoa</taxon>
        <taxon>Nematoda</taxon>
        <taxon>Chromadorea</taxon>
        <taxon>Rhabditida</taxon>
        <taxon>Rhabditina</taxon>
        <taxon>Rhabditomorpha</taxon>
        <taxon>Rhabditoidea</taxon>
        <taxon>Rhabditidae</taxon>
        <taxon>Mesorhabditinae</taxon>
        <taxon>Mesorhabditis</taxon>
    </lineage>
</organism>
<keyword evidence="5" id="KW-0068">Autocatalytic cleavage</keyword>
<evidence type="ECO:0000256" key="2">
    <source>
        <dbReference type="ARBA" id="ARBA00022441"/>
    </source>
</evidence>
<evidence type="ECO:0000256" key="6">
    <source>
        <dbReference type="ARBA" id="ARBA00023242"/>
    </source>
</evidence>
<dbReference type="CDD" id="cd00063">
    <property type="entry name" value="FN3"/>
    <property type="match status" value="1"/>
</dbReference>
<feature type="compositionally biased region" description="Low complexity" evidence="8">
    <location>
        <begin position="742"/>
        <end position="756"/>
    </location>
</feature>
<dbReference type="PANTHER" id="PTHR46003">
    <property type="entry name" value="HOST CELL FACTOR"/>
    <property type="match status" value="1"/>
</dbReference>
<feature type="compositionally biased region" description="Basic and acidic residues" evidence="8">
    <location>
        <begin position="827"/>
        <end position="843"/>
    </location>
</feature>
<dbReference type="InterPro" id="IPR043536">
    <property type="entry name" value="HCF1/2"/>
</dbReference>
<evidence type="ECO:0000256" key="3">
    <source>
        <dbReference type="ARBA" id="ARBA00022553"/>
    </source>
</evidence>
<dbReference type="InterPro" id="IPR036116">
    <property type="entry name" value="FN3_sf"/>
</dbReference>
<dbReference type="InterPro" id="IPR015915">
    <property type="entry name" value="Kelch-typ_b-propeller"/>
</dbReference>
<evidence type="ECO:0000256" key="4">
    <source>
        <dbReference type="ARBA" id="ARBA00022737"/>
    </source>
</evidence>
<dbReference type="InterPro" id="IPR059124">
    <property type="entry name" value="Kelch_HCF"/>
</dbReference>
<dbReference type="GO" id="GO:0006338">
    <property type="term" value="P:chromatin remodeling"/>
    <property type="evidence" value="ECO:0007669"/>
    <property type="project" value="TreeGrafter"/>
</dbReference>
<feature type="region of interest" description="Disordered" evidence="8">
    <location>
        <begin position="827"/>
        <end position="861"/>
    </location>
</feature>
<evidence type="ECO:0000256" key="1">
    <source>
        <dbReference type="ARBA" id="ARBA00004123"/>
    </source>
</evidence>
<evidence type="ECO:0000313" key="10">
    <source>
        <dbReference type="EMBL" id="CAJ0579472.1"/>
    </source>
</evidence>
<feature type="compositionally biased region" description="Low complexity" evidence="8">
    <location>
        <begin position="783"/>
        <end position="792"/>
    </location>
</feature>
<dbReference type="InterPro" id="IPR003961">
    <property type="entry name" value="FN3_dom"/>
</dbReference>
<proteinExistence type="predicted"/>
<dbReference type="SUPFAM" id="SSF117281">
    <property type="entry name" value="Kelch motif"/>
    <property type="match status" value="1"/>
</dbReference>
<evidence type="ECO:0000313" key="11">
    <source>
        <dbReference type="Proteomes" id="UP001177023"/>
    </source>
</evidence>
<keyword evidence="2" id="KW-0880">Kelch repeat</keyword>
<keyword evidence="7" id="KW-0131">Cell cycle</keyword>
<feature type="compositionally biased region" description="Low complexity" evidence="8">
    <location>
        <begin position="726"/>
        <end position="736"/>
    </location>
</feature>
<dbReference type="InterPro" id="IPR013783">
    <property type="entry name" value="Ig-like_fold"/>
</dbReference>
<dbReference type="Gene3D" id="6.10.250.2590">
    <property type="match status" value="1"/>
</dbReference>
<dbReference type="FunFam" id="2.120.10.80:FF:000015">
    <property type="entry name" value="host cell factor 1 isoform X1"/>
    <property type="match status" value="1"/>
</dbReference>
<feature type="non-terminal residue" evidence="10">
    <location>
        <position position="1"/>
    </location>
</feature>
<keyword evidence="6" id="KW-0539">Nucleus</keyword>
<name>A0AA36D1S6_9BILA</name>
<dbReference type="Pfam" id="PF13854">
    <property type="entry name" value="Kelch_HCF"/>
    <property type="match status" value="1"/>
</dbReference>
<dbReference type="PANTHER" id="PTHR46003:SF1">
    <property type="entry name" value="HOST CELL FACTOR"/>
    <property type="match status" value="1"/>
</dbReference>
<dbReference type="Proteomes" id="UP001177023">
    <property type="component" value="Unassembled WGS sequence"/>
</dbReference>
<dbReference type="Gene3D" id="2.60.40.10">
    <property type="entry name" value="Immunoglobulins"/>
    <property type="match status" value="2"/>
</dbReference>
<feature type="region of interest" description="Disordered" evidence="8">
    <location>
        <begin position="726"/>
        <end position="796"/>
    </location>
</feature>
<comment type="caution">
    <text evidence="10">The sequence shown here is derived from an EMBL/GenBank/DDBJ whole genome shotgun (WGS) entry which is preliminary data.</text>
</comment>
<dbReference type="FunFam" id="2.120.10.80:FF:000008">
    <property type="entry name" value="host cell factor 1 isoform X1"/>
    <property type="match status" value="1"/>
</dbReference>
<dbReference type="SUPFAM" id="SSF49265">
    <property type="entry name" value="Fibronectin type III"/>
    <property type="match status" value="1"/>
</dbReference>
<sequence>MTYVGGAPPQEGYQDDGQQYHQNQQDMGYQQDIPVYQYEQDGQFPVYQQDFVEAPVEEHVIEESGGYMDSNAPKTTVKWKKVQNTSGPTPRPRHGHRAVAIKDLMIVFGGGNEGIVDEMHVYNTTTNQWFVPSVRGDVPQGSAAFGIVCNANQIFIFGGMVEYGKYSAELYELQANRWEWRRLRPRAPRASEPPCARLGHSFTITSQQVAYVFGGLANDSADPKTNVPRYLNDLFSIDLRQASGQLLQWETPQTYGTLPEPRESHAAVISEGTGHRRLLIFGGMNGVRLGDLWMLDLDTMSWDSPQMDGPVPLPRSLHTACLIGPKMFIFGGWVPMLSEDAINFNNKEWKCTNTLACLNIDTYCWEHLSLDDAQVSETSDMVPRARAGHSAVVINNRMFVWSGRDGYRKAWNNQVCCKDMWYLETERPAQTGKVQLVRASLGSLEVCWPSVPNAEAYILQIQKVEKGAIEEAIQNPAGTMPMTRPMVQGGIQARLPIARGNIVGTNSQKVIMHRTPQGQIMKIVRPAGATMIPAGGGQQVVRVVKQNMGGAPVGAQMQRPGIKPTFVIKSQGQMAMPSQQQNRVVYVSQTGVPQQQQLLQAEPQTVHISQPGPGISTQGTTYTQPQMTQDDGGLPHDLLDEAAEAADIPCPSPPKDAKPLAGESMEIPRSNGDENAAGEENVGGGTNAAENAEVPTLVEQSQTAMPEAQGSAEGADVAPVEQFDAAAADAQPQQHEQPVEPVPAEADVPQASAGPAEPAPADEPMPEHYDPDESDPSFGLIPTSTTDSSNSNVDLPGAQASMACENLSELNTDYPAPTPAQIKAEFDHQASVHRQYEASEHKPSNYSSSQSQSDTTLPDEKNIDTKNEWLDVGMIKGNQCNVTHFFLPSEASLEERYGNDFDTGLPAGLNLRKGALESGTAYRFRVAALNSVGRGEWSEITAFKTCLPGFPGAPSSIKIAKGIDGAHLTWEPPANAAISGRIIEYSVYLAVRNQANTGESHLAFMRVYMGSEPNCVVNQASLSSACGYGPATQVRWLQEQRMAPNVANRYPVSSVPAQPAGSYYPPKRVRMD</sequence>
<accession>A0AA36D1S6</accession>
<comment type="subcellular location">
    <subcellularLocation>
        <location evidence="1">Nucleus</location>
    </subcellularLocation>
</comment>
<evidence type="ECO:0000256" key="5">
    <source>
        <dbReference type="ARBA" id="ARBA00022813"/>
    </source>
</evidence>